<feature type="region of interest" description="Disordered" evidence="1">
    <location>
        <begin position="34"/>
        <end position="53"/>
    </location>
</feature>
<proteinExistence type="predicted"/>
<dbReference type="GO" id="GO:0005886">
    <property type="term" value="C:plasma membrane"/>
    <property type="evidence" value="ECO:0007669"/>
    <property type="project" value="InterPro"/>
</dbReference>
<protein>
    <submittedName>
        <fullName evidence="3">FYN-binding protein 1-like</fullName>
    </submittedName>
</protein>
<dbReference type="InParanoid" id="A0A6J2QER4"/>
<organism evidence="2 3">
    <name type="scientific">Cottoperca gobio</name>
    <name type="common">Frogmouth</name>
    <name type="synonym">Aphritis gobio</name>
    <dbReference type="NCBI Taxonomy" id="56716"/>
    <lineage>
        <taxon>Eukaryota</taxon>
        <taxon>Metazoa</taxon>
        <taxon>Chordata</taxon>
        <taxon>Craniata</taxon>
        <taxon>Vertebrata</taxon>
        <taxon>Euteleostomi</taxon>
        <taxon>Actinopterygii</taxon>
        <taxon>Neopterygii</taxon>
        <taxon>Teleostei</taxon>
        <taxon>Neoteleostei</taxon>
        <taxon>Acanthomorphata</taxon>
        <taxon>Eupercaria</taxon>
        <taxon>Perciformes</taxon>
        <taxon>Notothenioidei</taxon>
        <taxon>Bovichtidae</taxon>
        <taxon>Cottoperca</taxon>
    </lineage>
</organism>
<dbReference type="PANTHER" id="PTHR16830:SF12">
    <property type="entry name" value="PDZ DOMAIN-CONTAINING PROTEIN"/>
    <property type="match status" value="1"/>
</dbReference>
<dbReference type="KEGG" id="cgob:115013787"/>
<dbReference type="GO" id="GO:0072659">
    <property type="term" value="P:protein localization to plasma membrane"/>
    <property type="evidence" value="ECO:0007669"/>
    <property type="project" value="TreeGrafter"/>
</dbReference>
<dbReference type="OrthoDB" id="8963302at2759"/>
<feature type="region of interest" description="Disordered" evidence="1">
    <location>
        <begin position="86"/>
        <end position="122"/>
    </location>
</feature>
<dbReference type="RefSeq" id="XP_029296151.1">
    <property type="nucleotide sequence ID" value="XM_029440291.1"/>
</dbReference>
<dbReference type="AlphaFoldDB" id="A0A6J2QER4"/>
<evidence type="ECO:0000313" key="3">
    <source>
        <dbReference type="RefSeq" id="XP_029296151.1"/>
    </source>
</evidence>
<dbReference type="Proteomes" id="UP000504630">
    <property type="component" value="Chromosome 9"/>
</dbReference>
<gene>
    <name evidence="3" type="primary">LOC115013787</name>
</gene>
<evidence type="ECO:0000256" key="1">
    <source>
        <dbReference type="SAM" id="MobiDB-lite"/>
    </source>
</evidence>
<dbReference type="GeneID" id="115013787"/>
<name>A0A6J2QER4_COTGO</name>
<dbReference type="GO" id="GO:0050852">
    <property type="term" value="P:T cell receptor signaling pathway"/>
    <property type="evidence" value="ECO:0007669"/>
    <property type="project" value="TreeGrafter"/>
</dbReference>
<dbReference type="InterPro" id="IPR043443">
    <property type="entry name" value="FYB1/2-like"/>
</dbReference>
<evidence type="ECO:0000313" key="2">
    <source>
        <dbReference type="Proteomes" id="UP000504630"/>
    </source>
</evidence>
<accession>A0A6J2QER4</accession>
<keyword evidence="2" id="KW-1185">Reference proteome</keyword>
<reference evidence="3" key="1">
    <citation type="submission" date="2025-08" db="UniProtKB">
        <authorList>
            <consortium name="RefSeq"/>
        </authorList>
    </citation>
    <scope>IDENTIFICATION</scope>
</reference>
<sequence>MKSAANTEQYFSLASTKAARLNDEILNTILKPKTQESDVPCQHKKLSRAQQRLTDRHDGVENILRSKPPKLPETQKANYRRVCGTQNELRRESTNPSVPKNRLPRELVLGKPPPKPARPPSVDIHRFRRNLKFRDGPQIKMCPVAPPLVPPRLPSCPSADHAAALNQQLYTDDIYDDVDIMDFPHRLTGHPSKRREGPIETIVSEEIKGQNIITKTNKRNQEAKKKFKMKGSVQVIEKRKSFGGNSDLYLNQGRDDLKEEEETGPLSKSSAGAPVDVYRVYPLPQPNTNGDDVYDDIDGCIYYNV</sequence>
<dbReference type="PANTHER" id="PTHR16830">
    <property type="entry name" value="SH2 CONTAINING ADAPTOR PRAM-1 RELATED"/>
    <property type="match status" value="1"/>
</dbReference>
<dbReference type="GO" id="GO:0007229">
    <property type="term" value="P:integrin-mediated signaling pathway"/>
    <property type="evidence" value="ECO:0007669"/>
    <property type="project" value="InterPro"/>
</dbReference>